<feature type="transmembrane region" description="Helical" evidence="1">
    <location>
        <begin position="154"/>
        <end position="175"/>
    </location>
</feature>
<dbReference type="GO" id="GO:0006508">
    <property type="term" value="P:proteolysis"/>
    <property type="evidence" value="ECO:0007669"/>
    <property type="project" value="UniProtKB-KW"/>
</dbReference>
<keyword evidence="3" id="KW-0645">Protease</keyword>
<feature type="transmembrane region" description="Helical" evidence="1">
    <location>
        <begin position="12"/>
        <end position="32"/>
    </location>
</feature>
<name>A0A6C0U205_9GAMM</name>
<dbReference type="AlphaFoldDB" id="A0A6C0U205"/>
<feature type="domain" description="CAAX prenyl protease 2/Lysostaphin resistance protein A-like" evidence="2">
    <location>
        <begin position="124"/>
        <end position="215"/>
    </location>
</feature>
<keyword evidence="3" id="KW-0378">Hydrolase</keyword>
<keyword evidence="4" id="KW-1185">Reference proteome</keyword>
<dbReference type="KEGG" id="kim:G3T16_12390"/>
<evidence type="ECO:0000313" key="4">
    <source>
        <dbReference type="Proteomes" id="UP000477680"/>
    </source>
</evidence>
<sequence>MHKMQSNSSDGARLPWWLILIGLATAYSPMFLNRVAISLGATWDWLYGPPSVLVWNWLVMVLLGVFIIFFERRSFKSIGLVKPSGKDIQWSIIFWGISVAVSGFVHEWIPLPPSPGLDIILALSIPVLMLIILTTSITEEVFYRGYAIERLKELTGSMPVAVAISLSLFLLPHILFFGPHWLLTQGLSVALLYVLYVWRRNLFSCIVMHLLGNLMILFPAFGLD</sequence>
<feature type="transmembrane region" description="Helical" evidence="1">
    <location>
        <begin position="205"/>
        <end position="223"/>
    </location>
</feature>
<organism evidence="3 4">
    <name type="scientific">Kineobactrum salinum</name>
    <dbReference type="NCBI Taxonomy" id="2708301"/>
    <lineage>
        <taxon>Bacteria</taxon>
        <taxon>Pseudomonadati</taxon>
        <taxon>Pseudomonadota</taxon>
        <taxon>Gammaproteobacteria</taxon>
        <taxon>Cellvibrionales</taxon>
        <taxon>Halieaceae</taxon>
        <taxon>Kineobactrum</taxon>
    </lineage>
</organism>
<dbReference type="RefSeq" id="WP_163495527.1">
    <property type="nucleotide sequence ID" value="NZ_CP048711.1"/>
</dbReference>
<dbReference type="InterPro" id="IPR003675">
    <property type="entry name" value="Rce1/LyrA-like_dom"/>
</dbReference>
<evidence type="ECO:0000313" key="3">
    <source>
        <dbReference type="EMBL" id="QIB66091.1"/>
    </source>
</evidence>
<feature type="transmembrane region" description="Helical" evidence="1">
    <location>
        <begin position="115"/>
        <end position="133"/>
    </location>
</feature>
<dbReference type="GO" id="GO:0080120">
    <property type="term" value="P:CAAX-box protein maturation"/>
    <property type="evidence" value="ECO:0007669"/>
    <property type="project" value="UniProtKB-ARBA"/>
</dbReference>
<keyword evidence="3" id="KW-0482">Metalloprotease</keyword>
<reference evidence="3 4" key="1">
    <citation type="submission" date="2020-02" db="EMBL/GenBank/DDBJ databases">
        <title>Genome sequencing for Kineobactrum sp. M2.</title>
        <authorList>
            <person name="Park S.-J."/>
        </authorList>
    </citation>
    <scope>NUCLEOTIDE SEQUENCE [LARGE SCALE GENOMIC DNA]</scope>
    <source>
        <strain evidence="3 4">M2</strain>
    </source>
</reference>
<dbReference type="GO" id="GO:0004175">
    <property type="term" value="F:endopeptidase activity"/>
    <property type="evidence" value="ECO:0007669"/>
    <property type="project" value="UniProtKB-ARBA"/>
</dbReference>
<keyword evidence="1" id="KW-0472">Membrane</keyword>
<keyword evidence="1" id="KW-0812">Transmembrane</keyword>
<evidence type="ECO:0000256" key="1">
    <source>
        <dbReference type="SAM" id="Phobius"/>
    </source>
</evidence>
<protein>
    <submittedName>
        <fullName evidence="3">CPBP family intramembrane metalloprotease</fullName>
    </submittedName>
</protein>
<dbReference type="GO" id="GO:0008237">
    <property type="term" value="F:metallopeptidase activity"/>
    <property type="evidence" value="ECO:0007669"/>
    <property type="project" value="UniProtKB-KW"/>
</dbReference>
<proteinExistence type="predicted"/>
<dbReference type="Pfam" id="PF02517">
    <property type="entry name" value="Rce1-like"/>
    <property type="match status" value="1"/>
</dbReference>
<gene>
    <name evidence="3" type="ORF">G3T16_12390</name>
</gene>
<evidence type="ECO:0000259" key="2">
    <source>
        <dbReference type="Pfam" id="PF02517"/>
    </source>
</evidence>
<feature type="transmembrane region" description="Helical" evidence="1">
    <location>
        <begin position="90"/>
        <end position="109"/>
    </location>
</feature>
<keyword evidence="1" id="KW-1133">Transmembrane helix</keyword>
<feature type="transmembrane region" description="Helical" evidence="1">
    <location>
        <begin position="181"/>
        <end position="198"/>
    </location>
</feature>
<accession>A0A6C0U205</accession>
<dbReference type="EMBL" id="CP048711">
    <property type="protein sequence ID" value="QIB66091.1"/>
    <property type="molecule type" value="Genomic_DNA"/>
</dbReference>
<feature type="transmembrane region" description="Helical" evidence="1">
    <location>
        <begin position="52"/>
        <end position="70"/>
    </location>
</feature>
<dbReference type="Proteomes" id="UP000477680">
    <property type="component" value="Chromosome"/>
</dbReference>